<keyword evidence="4 6" id="KW-1133">Transmembrane helix</keyword>
<evidence type="ECO:0000256" key="2">
    <source>
        <dbReference type="ARBA" id="ARBA00022475"/>
    </source>
</evidence>
<reference evidence="8 9" key="1">
    <citation type="submission" date="2016-02" db="EMBL/GenBank/DDBJ databases">
        <title>Genome analysis of coral dinoflagellate symbionts highlights evolutionary adaptations to a symbiotic lifestyle.</title>
        <authorList>
            <person name="Aranda M."/>
            <person name="Li Y."/>
            <person name="Liew Y.J."/>
            <person name="Baumgarten S."/>
            <person name="Simakov O."/>
            <person name="Wilson M."/>
            <person name="Piel J."/>
            <person name="Ashoor H."/>
            <person name="Bougouffa S."/>
            <person name="Bajic V.B."/>
            <person name="Ryu T."/>
            <person name="Ravasi T."/>
            <person name="Bayer T."/>
            <person name="Micklem G."/>
            <person name="Kim H."/>
            <person name="Bhak J."/>
            <person name="Lajeunesse T.C."/>
            <person name="Voolstra C.R."/>
        </authorList>
    </citation>
    <scope>NUCLEOTIDE SEQUENCE [LARGE SCALE GENOMIC DNA]</scope>
    <source>
        <strain evidence="8 9">CCMP2467</strain>
    </source>
</reference>
<dbReference type="GO" id="GO:0006883">
    <property type="term" value="P:intracellular sodium ion homeostasis"/>
    <property type="evidence" value="ECO:0007669"/>
    <property type="project" value="TreeGrafter"/>
</dbReference>
<evidence type="ECO:0000256" key="5">
    <source>
        <dbReference type="ARBA" id="ARBA00023136"/>
    </source>
</evidence>
<dbReference type="SUPFAM" id="SSF81660">
    <property type="entry name" value="Metal cation-transporting ATPase, ATP-binding domain N"/>
    <property type="match status" value="1"/>
</dbReference>
<dbReference type="Proteomes" id="UP000186817">
    <property type="component" value="Unassembled WGS sequence"/>
</dbReference>
<dbReference type="InterPro" id="IPR023299">
    <property type="entry name" value="ATPase_P-typ_cyto_dom_N"/>
</dbReference>
<dbReference type="Gene3D" id="1.20.1110.10">
    <property type="entry name" value="Calcium-transporting ATPase, transmembrane domain"/>
    <property type="match status" value="1"/>
</dbReference>
<organism evidence="8 9">
    <name type="scientific">Symbiodinium microadriaticum</name>
    <name type="common">Dinoflagellate</name>
    <name type="synonym">Zooxanthella microadriatica</name>
    <dbReference type="NCBI Taxonomy" id="2951"/>
    <lineage>
        <taxon>Eukaryota</taxon>
        <taxon>Sar</taxon>
        <taxon>Alveolata</taxon>
        <taxon>Dinophyceae</taxon>
        <taxon>Suessiales</taxon>
        <taxon>Symbiodiniaceae</taxon>
        <taxon>Symbiodinium</taxon>
    </lineage>
</organism>
<feature type="transmembrane region" description="Helical" evidence="6">
    <location>
        <begin position="561"/>
        <end position="582"/>
    </location>
</feature>
<evidence type="ECO:0000313" key="8">
    <source>
        <dbReference type="EMBL" id="OLQ08420.1"/>
    </source>
</evidence>
<dbReference type="PRINTS" id="PR00119">
    <property type="entry name" value="CATATPASE"/>
</dbReference>
<evidence type="ECO:0000256" key="4">
    <source>
        <dbReference type="ARBA" id="ARBA00022989"/>
    </source>
</evidence>
<evidence type="ECO:0000256" key="6">
    <source>
        <dbReference type="SAM" id="Phobius"/>
    </source>
</evidence>
<dbReference type="GO" id="GO:0005391">
    <property type="term" value="F:P-type sodium:potassium-exchanging transporter activity"/>
    <property type="evidence" value="ECO:0007669"/>
    <property type="project" value="TreeGrafter"/>
</dbReference>
<dbReference type="EMBL" id="LSRX01000118">
    <property type="protein sequence ID" value="OLQ08420.1"/>
    <property type="molecule type" value="Genomic_DNA"/>
</dbReference>
<protein>
    <submittedName>
        <fullName evidence="8">Calcium-transporting ATPase 1</fullName>
    </submittedName>
</protein>
<sequence>MRRSEDAALHLGVKTTLLSGLLCCNTTLDKVKDADTGEEKWEPRGNSSEAPIVVAARKIGFSEDVATDYPRELEIPFSSSRKMMLTVCSVSGRHAICDGGMPLPQGTKHFLVCKGAPNFIIDLCEERLRDDGSVAKMTDEARQDILKVVDEYSSKALRVLAVAVRTMTELPFDKNDDEISTDERFAKLRQNLRLVGLVASIDPDRDGVKDSVLAARGAGIRVVMITGDYLKTAIAIAKNVSILQPQDDEATAAVDCNTLRPGGHYLEGKEMDRLTSTVRVFARAKPEDKLEIVKSIQRMGQVAAMTGDGVNDAPALNQANIGVAMGIQGTEVAKGASDMVLTDDNFCSIVSAVEKGRAIYSGIQKFVAFIMSVHIAEVMQIFACIVAGIPVMRTPLQILFLILVTDLPPSIALGMEPGEPGILNQRPRPKTEPIVLGWMWFAMVLNGAVLSIVIIAVYIISLIIYCDGQILQADIMALGDDAAFKLSQARTVTFISLVWSENIRSYIARSFDKPFWVNLCGNSMMQYAIVLAQIALYCAVLIPFLSTDILLLRGLDVEGKGWLIALIGPFGTLVLSELSKVVTGWQMRNYQRWLARREAAHAAQVDAELTAVSPAKGQEARTKSRRSTDQLPWFCEKPRATMWKTRTLVVEPP</sequence>
<feature type="transmembrane region" description="Helical" evidence="6">
    <location>
        <begin position="435"/>
        <end position="466"/>
    </location>
</feature>
<dbReference type="InterPro" id="IPR036412">
    <property type="entry name" value="HAD-like_sf"/>
</dbReference>
<keyword evidence="2" id="KW-1003">Cell membrane</keyword>
<dbReference type="GO" id="GO:1990573">
    <property type="term" value="P:potassium ion import across plasma membrane"/>
    <property type="evidence" value="ECO:0007669"/>
    <property type="project" value="TreeGrafter"/>
</dbReference>
<feature type="transmembrane region" description="Helical" evidence="6">
    <location>
        <begin position="366"/>
        <end position="389"/>
    </location>
</feature>
<proteinExistence type="predicted"/>
<feature type="domain" description="Cation-transporting P-type ATPase C-terminal" evidence="7">
    <location>
        <begin position="394"/>
        <end position="581"/>
    </location>
</feature>
<dbReference type="PANTHER" id="PTHR43294:SF21">
    <property type="entry name" value="CATION TRANSPORTING ATPASE"/>
    <property type="match status" value="1"/>
</dbReference>
<evidence type="ECO:0000256" key="3">
    <source>
        <dbReference type="ARBA" id="ARBA00022692"/>
    </source>
</evidence>
<evidence type="ECO:0000256" key="1">
    <source>
        <dbReference type="ARBA" id="ARBA00004651"/>
    </source>
</evidence>
<dbReference type="GO" id="GO:0005524">
    <property type="term" value="F:ATP binding"/>
    <property type="evidence" value="ECO:0007669"/>
    <property type="project" value="InterPro"/>
</dbReference>
<name>A0A1Q9ELX8_SYMMI</name>
<dbReference type="InterPro" id="IPR023214">
    <property type="entry name" value="HAD_sf"/>
</dbReference>
<dbReference type="Gene3D" id="3.40.1110.10">
    <property type="entry name" value="Calcium-transporting ATPase, cytoplasmic domain N"/>
    <property type="match status" value="1"/>
</dbReference>
<dbReference type="InterPro" id="IPR001757">
    <property type="entry name" value="P_typ_ATPase"/>
</dbReference>
<dbReference type="NCBIfam" id="TIGR01494">
    <property type="entry name" value="ATPase_P-type"/>
    <property type="match status" value="1"/>
</dbReference>
<comment type="subcellular location">
    <subcellularLocation>
        <location evidence="1">Cell membrane</location>
        <topology evidence="1">Multi-pass membrane protein</topology>
    </subcellularLocation>
</comment>
<dbReference type="GO" id="GO:0016887">
    <property type="term" value="F:ATP hydrolysis activity"/>
    <property type="evidence" value="ECO:0007669"/>
    <property type="project" value="InterPro"/>
</dbReference>
<dbReference type="AlphaFoldDB" id="A0A1Q9ELX8"/>
<dbReference type="SUPFAM" id="SSF81665">
    <property type="entry name" value="Calcium ATPase, transmembrane domain M"/>
    <property type="match status" value="1"/>
</dbReference>
<dbReference type="PANTHER" id="PTHR43294">
    <property type="entry name" value="SODIUM/POTASSIUM-TRANSPORTING ATPASE SUBUNIT ALPHA"/>
    <property type="match status" value="1"/>
</dbReference>
<evidence type="ECO:0000259" key="7">
    <source>
        <dbReference type="Pfam" id="PF00689"/>
    </source>
</evidence>
<keyword evidence="5 6" id="KW-0472">Membrane</keyword>
<dbReference type="Pfam" id="PF13246">
    <property type="entry name" value="Cation_ATPase"/>
    <property type="match status" value="1"/>
</dbReference>
<dbReference type="InterPro" id="IPR050510">
    <property type="entry name" value="Cation_transp_ATPase_P-type"/>
</dbReference>
<dbReference type="SUPFAM" id="SSF56784">
    <property type="entry name" value="HAD-like"/>
    <property type="match status" value="1"/>
</dbReference>
<feature type="transmembrane region" description="Helical" evidence="6">
    <location>
        <begin position="534"/>
        <end position="555"/>
    </location>
</feature>
<dbReference type="InterPro" id="IPR023298">
    <property type="entry name" value="ATPase_P-typ_TM_dom_sf"/>
</dbReference>
<dbReference type="InterPro" id="IPR006068">
    <property type="entry name" value="ATPase_P-typ_cation-transptr_C"/>
</dbReference>
<comment type="caution">
    <text evidence="8">The sequence shown here is derived from an EMBL/GenBank/DDBJ whole genome shotgun (WGS) entry which is preliminary data.</text>
</comment>
<accession>A0A1Q9ELX8</accession>
<dbReference type="Gene3D" id="3.40.50.1000">
    <property type="entry name" value="HAD superfamily/HAD-like"/>
    <property type="match status" value="1"/>
</dbReference>
<dbReference type="GO" id="GO:0005886">
    <property type="term" value="C:plasma membrane"/>
    <property type="evidence" value="ECO:0007669"/>
    <property type="project" value="UniProtKB-SubCell"/>
</dbReference>
<evidence type="ECO:0000313" key="9">
    <source>
        <dbReference type="Proteomes" id="UP000186817"/>
    </source>
</evidence>
<keyword evidence="3 6" id="KW-0812">Transmembrane</keyword>
<dbReference type="GO" id="GO:0030007">
    <property type="term" value="P:intracellular potassium ion homeostasis"/>
    <property type="evidence" value="ECO:0007669"/>
    <property type="project" value="TreeGrafter"/>
</dbReference>
<dbReference type="Pfam" id="PF00689">
    <property type="entry name" value="Cation_ATPase_C"/>
    <property type="match status" value="1"/>
</dbReference>
<dbReference type="GO" id="GO:1902600">
    <property type="term" value="P:proton transmembrane transport"/>
    <property type="evidence" value="ECO:0007669"/>
    <property type="project" value="TreeGrafter"/>
</dbReference>
<gene>
    <name evidence="8" type="ORF">AK812_SmicGene8074</name>
</gene>
<dbReference type="GO" id="GO:0036376">
    <property type="term" value="P:sodium ion export across plasma membrane"/>
    <property type="evidence" value="ECO:0007669"/>
    <property type="project" value="TreeGrafter"/>
</dbReference>
<keyword evidence="9" id="KW-1185">Reference proteome</keyword>
<dbReference type="OrthoDB" id="116380at2759"/>
<feature type="transmembrane region" description="Helical" evidence="6">
    <location>
        <begin position="396"/>
        <end position="415"/>
    </location>
</feature>